<dbReference type="RefSeq" id="XP_030064121.1">
    <property type="nucleotide sequence ID" value="XM_030208261.1"/>
</dbReference>
<dbReference type="GeneID" id="115473366"/>
<keyword evidence="6" id="KW-1185">Reference proteome</keyword>
<dbReference type="Pfam" id="PF15831">
    <property type="entry name" value="SMIM5_18_22"/>
    <property type="match status" value="1"/>
</dbReference>
<dbReference type="Proteomes" id="UP000515156">
    <property type="component" value="Chromosome 6"/>
</dbReference>
<dbReference type="AlphaFoldDB" id="A0A6P7YGP6"/>
<keyword evidence="4 5" id="KW-0472">Membrane</keyword>
<comment type="subcellular location">
    <subcellularLocation>
        <location evidence="1">Membrane</location>
        <topology evidence="1">Single-pass membrane protein</topology>
    </subcellularLocation>
</comment>
<dbReference type="GO" id="GO:0016020">
    <property type="term" value="C:membrane"/>
    <property type="evidence" value="ECO:0007669"/>
    <property type="project" value="UniProtKB-SubCell"/>
</dbReference>
<accession>A0A6P7YGP6</accession>
<evidence type="ECO:0000256" key="4">
    <source>
        <dbReference type="ARBA" id="ARBA00023136"/>
    </source>
</evidence>
<evidence type="ECO:0000256" key="2">
    <source>
        <dbReference type="ARBA" id="ARBA00022692"/>
    </source>
</evidence>
<dbReference type="InterPro" id="IPR047133">
    <property type="entry name" value="SMIM5"/>
</dbReference>
<sequence>MASQNLSHEVTKIGQKLLNKIQKLPQADHIEIISFAVILLFIFTVLMLAVLACSYCCCDFSKRRRLLRVQPGGEV</sequence>
<dbReference type="OrthoDB" id="8789646at2759"/>
<keyword evidence="2 5" id="KW-0812">Transmembrane</keyword>
<evidence type="ECO:0000313" key="7">
    <source>
        <dbReference type="RefSeq" id="XP_030064121.1"/>
    </source>
</evidence>
<organism evidence="6 7">
    <name type="scientific">Microcaecilia unicolor</name>
    <dbReference type="NCBI Taxonomy" id="1415580"/>
    <lineage>
        <taxon>Eukaryota</taxon>
        <taxon>Metazoa</taxon>
        <taxon>Chordata</taxon>
        <taxon>Craniata</taxon>
        <taxon>Vertebrata</taxon>
        <taxon>Euteleostomi</taxon>
        <taxon>Amphibia</taxon>
        <taxon>Gymnophiona</taxon>
        <taxon>Siphonopidae</taxon>
        <taxon>Microcaecilia</taxon>
    </lineage>
</organism>
<dbReference type="InterPro" id="IPR031671">
    <property type="entry name" value="SMIM5/18/22"/>
</dbReference>
<dbReference type="KEGG" id="muo:115473366"/>
<dbReference type="FunCoup" id="A0A6P7YGP6">
    <property type="interactions" value="14"/>
</dbReference>
<proteinExistence type="predicted"/>
<reference evidence="7" key="1">
    <citation type="submission" date="2025-08" db="UniProtKB">
        <authorList>
            <consortium name="RefSeq"/>
        </authorList>
    </citation>
    <scope>IDENTIFICATION</scope>
</reference>
<keyword evidence="3 5" id="KW-1133">Transmembrane helix</keyword>
<dbReference type="CTD" id="643008"/>
<evidence type="ECO:0000256" key="1">
    <source>
        <dbReference type="ARBA" id="ARBA00004167"/>
    </source>
</evidence>
<dbReference type="PANTHER" id="PTHR37344:SF1">
    <property type="entry name" value="SMALL INTEGRAL MEMBRANE PROTEIN 5"/>
    <property type="match status" value="1"/>
</dbReference>
<dbReference type="PANTHER" id="PTHR37344">
    <property type="entry name" value="SMALL INTEGRAL MEMBRANE PROTEIN 5"/>
    <property type="match status" value="1"/>
</dbReference>
<evidence type="ECO:0000256" key="5">
    <source>
        <dbReference type="SAM" id="Phobius"/>
    </source>
</evidence>
<gene>
    <name evidence="7" type="primary">SMIM5</name>
</gene>
<evidence type="ECO:0000256" key="3">
    <source>
        <dbReference type="ARBA" id="ARBA00022989"/>
    </source>
</evidence>
<dbReference type="InParanoid" id="A0A6P7YGP6"/>
<name>A0A6P7YGP6_9AMPH</name>
<dbReference type="CDD" id="cd20254">
    <property type="entry name" value="CASIMO1_SMIM5"/>
    <property type="match status" value="1"/>
</dbReference>
<evidence type="ECO:0000313" key="6">
    <source>
        <dbReference type="Proteomes" id="UP000515156"/>
    </source>
</evidence>
<feature type="transmembrane region" description="Helical" evidence="5">
    <location>
        <begin position="32"/>
        <end position="58"/>
    </location>
</feature>
<protein>
    <submittedName>
        <fullName evidence="7">Small integral membrane protein 5</fullName>
    </submittedName>
</protein>